<protein>
    <submittedName>
        <fullName evidence="2">Extracellular dioxygenase</fullName>
    </submittedName>
</protein>
<reference evidence="2 3" key="1">
    <citation type="submission" date="2016-07" db="EMBL/GenBank/DDBJ databases">
        <title>Pervasive Adenine N6-methylation of Active Genes in Fungi.</title>
        <authorList>
            <consortium name="DOE Joint Genome Institute"/>
            <person name="Mondo S.J."/>
            <person name="Dannebaum R.O."/>
            <person name="Kuo R.C."/>
            <person name="Labutti K."/>
            <person name="Haridas S."/>
            <person name="Kuo A."/>
            <person name="Salamov A."/>
            <person name="Ahrendt S.R."/>
            <person name="Lipzen A."/>
            <person name="Sullivan W."/>
            <person name="Andreopoulos W.B."/>
            <person name="Clum A."/>
            <person name="Lindquist E."/>
            <person name="Daum C."/>
            <person name="Ramamoorthy G.K."/>
            <person name="Gryganskyi A."/>
            <person name="Culley D."/>
            <person name="Magnuson J.K."/>
            <person name="James T.Y."/>
            <person name="O'Malley M.A."/>
            <person name="Stajich J.E."/>
            <person name="Spatafora J.W."/>
            <person name="Visel A."/>
            <person name="Grigoriev I.V."/>
        </authorList>
    </citation>
    <scope>NUCLEOTIDE SEQUENCE [LARGE SCALE GENOMIC DNA]</scope>
    <source>
        <strain evidence="2 3">CBS 115471</strain>
    </source>
</reference>
<dbReference type="Pfam" id="PF00775">
    <property type="entry name" value="Dioxygenase_C"/>
    <property type="match status" value="1"/>
</dbReference>
<keyword evidence="2" id="KW-0560">Oxidoreductase</keyword>
<feature type="domain" description="Intradiol ring-cleavage dioxygenases" evidence="1">
    <location>
        <begin position="132"/>
        <end position="216"/>
    </location>
</feature>
<evidence type="ECO:0000313" key="3">
    <source>
        <dbReference type="Proteomes" id="UP000193144"/>
    </source>
</evidence>
<proteinExistence type="predicted"/>
<dbReference type="InterPro" id="IPR015889">
    <property type="entry name" value="Intradiol_dOase_core"/>
</dbReference>
<sequence length="351" mass="37258">VVAHPGHDHSKEIQERTAYLTNPIHKRSLAHCAEKLKARGNDVAMAARRSAMAESLRKKRSISSEKSYLRARDLDSVLATDHHSNLTGITTETDPSVLFTGNASCILTPETTQGPYWVSGEMVRKNITEGFEGVPLTLDIQIIDTNTCEPVPQVFLEIWHCNSTGVYSGVVASGNGNNADASNLNATFLRGIQPSDEKGVVTFDTLFPGHYTGRTTHIHVLSHMNASVLTNNTVSGGSISHVGQLFFDQSLISVVETVEPYVSNTQELTTNAEDNIMSGESADVDPVVEYVYLGDDVTEGLFGWIAFGIDAAAAYNISAAATLTDHGGVANNNSMGGGPGGAAPPGGMPSG</sequence>
<feature type="non-terminal residue" evidence="2">
    <location>
        <position position="1"/>
    </location>
</feature>
<dbReference type="EMBL" id="MCFA01000053">
    <property type="protein sequence ID" value="ORY12234.1"/>
    <property type="molecule type" value="Genomic_DNA"/>
</dbReference>
<dbReference type="CDD" id="cd03457">
    <property type="entry name" value="intradiol_dioxygenase_like"/>
    <property type="match status" value="1"/>
</dbReference>
<dbReference type="InterPro" id="IPR000627">
    <property type="entry name" value="Intradiol_dOase_C"/>
</dbReference>
<dbReference type="OrthoDB" id="121380at2759"/>
<dbReference type="AlphaFoldDB" id="A0A1Y1ZPV5"/>
<gene>
    <name evidence="2" type="ORF">BCR34DRAFT_433735</name>
</gene>
<keyword evidence="3" id="KW-1185">Reference proteome</keyword>
<keyword evidence="2" id="KW-0223">Dioxygenase</keyword>
<dbReference type="GO" id="GO:0016702">
    <property type="term" value="F:oxidoreductase activity, acting on single donors with incorporation of molecular oxygen, incorporation of two atoms of oxygen"/>
    <property type="evidence" value="ECO:0007669"/>
    <property type="project" value="InterPro"/>
</dbReference>
<dbReference type="SUPFAM" id="SSF49482">
    <property type="entry name" value="Aromatic compound dioxygenase"/>
    <property type="match status" value="1"/>
</dbReference>
<dbReference type="Proteomes" id="UP000193144">
    <property type="component" value="Unassembled WGS sequence"/>
</dbReference>
<dbReference type="PANTHER" id="PTHR34315">
    <property type="match status" value="1"/>
</dbReference>
<evidence type="ECO:0000313" key="2">
    <source>
        <dbReference type="EMBL" id="ORY12234.1"/>
    </source>
</evidence>
<feature type="non-terminal residue" evidence="2">
    <location>
        <position position="351"/>
    </location>
</feature>
<dbReference type="PANTHER" id="PTHR34315:SF1">
    <property type="entry name" value="INTRADIOL RING-CLEAVAGE DIOXYGENASES DOMAIN-CONTAINING PROTEIN-RELATED"/>
    <property type="match status" value="1"/>
</dbReference>
<dbReference type="GO" id="GO:0008199">
    <property type="term" value="F:ferric iron binding"/>
    <property type="evidence" value="ECO:0007669"/>
    <property type="project" value="InterPro"/>
</dbReference>
<dbReference type="STRING" id="1231657.A0A1Y1ZPV5"/>
<comment type="caution">
    <text evidence="2">The sequence shown here is derived from an EMBL/GenBank/DDBJ whole genome shotgun (WGS) entry which is preliminary data.</text>
</comment>
<evidence type="ECO:0000259" key="1">
    <source>
        <dbReference type="Pfam" id="PF00775"/>
    </source>
</evidence>
<accession>A0A1Y1ZPV5</accession>
<dbReference type="Gene3D" id="2.60.130.10">
    <property type="entry name" value="Aromatic compound dioxygenase"/>
    <property type="match status" value="1"/>
</dbReference>
<organism evidence="2 3">
    <name type="scientific">Clohesyomyces aquaticus</name>
    <dbReference type="NCBI Taxonomy" id="1231657"/>
    <lineage>
        <taxon>Eukaryota</taxon>
        <taxon>Fungi</taxon>
        <taxon>Dikarya</taxon>
        <taxon>Ascomycota</taxon>
        <taxon>Pezizomycotina</taxon>
        <taxon>Dothideomycetes</taxon>
        <taxon>Pleosporomycetidae</taxon>
        <taxon>Pleosporales</taxon>
        <taxon>Lindgomycetaceae</taxon>
        <taxon>Clohesyomyces</taxon>
    </lineage>
</organism>
<name>A0A1Y1ZPV5_9PLEO</name>